<keyword evidence="5" id="KW-0963">Cytoplasm</keyword>
<dbReference type="FunCoup" id="A0A4W3IXI3">
    <property type="interactions" value="151"/>
</dbReference>
<dbReference type="PROSITE" id="PS50404">
    <property type="entry name" value="GST_NTER"/>
    <property type="match status" value="1"/>
</dbReference>
<evidence type="ECO:0000313" key="10">
    <source>
        <dbReference type="Ensembl" id="ENSCMIP00000035339.1"/>
    </source>
</evidence>
<comment type="catalytic activity">
    <reaction evidence="7">
        <text>RX + glutathione = an S-substituted glutathione + a halide anion + H(+)</text>
        <dbReference type="Rhea" id="RHEA:16437"/>
        <dbReference type="ChEBI" id="CHEBI:15378"/>
        <dbReference type="ChEBI" id="CHEBI:16042"/>
        <dbReference type="ChEBI" id="CHEBI:17792"/>
        <dbReference type="ChEBI" id="CHEBI:57925"/>
        <dbReference type="ChEBI" id="CHEBI:90779"/>
        <dbReference type="EC" id="2.5.1.18"/>
    </reaction>
</comment>
<comment type="subunit">
    <text evidence="3">Homodimer.</text>
</comment>
<evidence type="ECO:0000259" key="8">
    <source>
        <dbReference type="PROSITE" id="PS50404"/>
    </source>
</evidence>
<dbReference type="AlphaFoldDB" id="A0A4W3IXI3"/>
<reference evidence="11" key="1">
    <citation type="journal article" date="2006" name="Science">
        <title>Ancient noncoding elements conserved in the human genome.</title>
        <authorList>
            <person name="Venkatesh B."/>
            <person name="Kirkness E.F."/>
            <person name="Loh Y.H."/>
            <person name="Halpern A.L."/>
            <person name="Lee A.P."/>
            <person name="Johnson J."/>
            <person name="Dandona N."/>
            <person name="Viswanathan L.D."/>
            <person name="Tay A."/>
            <person name="Venter J.C."/>
            <person name="Strausberg R.L."/>
            <person name="Brenner S."/>
        </authorList>
    </citation>
    <scope>NUCLEOTIDE SEQUENCE [LARGE SCALE GENOMIC DNA]</scope>
</reference>
<dbReference type="Gene3D" id="1.20.1050.10">
    <property type="match status" value="1"/>
</dbReference>
<dbReference type="InterPro" id="IPR036249">
    <property type="entry name" value="Thioredoxin-like_sf"/>
</dbReference>
<dbReference type="SFLD" id="SFLDS00019">
    <property type="entry name" value="Glutathione_Transferase_(cytos"/>
    <property type="match status" value="1"/>
</dbReference>
<accession>A0A4W3IXI3</accession>
<dbReference type="Gene3D" id="3.40.30.10">
    <property type="entry name" value="Glutaredoxin"/>
    <property type="match status" value="1"/>
</dbReference>
<reference evidence="11" key="3">
    <citation type="journal article" date="2014" name="Nature">
        <title>Elephant shark genome provides unique insights into gnathostome evolution.</title>
        <authorList>
            <consortium name="International Elephant Shark Genome Sequencing Consortium"/>
            <person name="Venkatesh B."/>
            <person name="Lee A.P."/>
            <person name="Ravi V."/>
            <person name="Maurya A.K."/>
            <person name="Lian M.M."/>
            <person name="Swann J.B."/>
            <person name="Ohta Y."/>
            <person name="Flajnik M.F."/>
            <person name="Sutoh Y."/>
            <person name="Kasahara M."/>
            <person name="Hoon S."/>
            <person name="Gangu V."/>
            <person name="Roy S.W."/>
            <person name="Irimia M."/>
            <person name="Korzh V."/>
            <person name="Kondrychyn I."/>
            <person name="Lim Z.W."/>
            <person name="Tay B.H."/>
            <person name="Tohari S."/>
            <person name="Kong K.W."/>
            <person name="Ho S."/>
            <person name="Lorente-Galdos B."/>
            <person name="Quilez J."/>
            <person name="Marques-Bonet T."/>
            <person name="Raney B.J."/>
            <person name="Ingham P.W."/>
            <person name="Tay A."/>
            <person name="Hillier L.W."/>
            <person name="Minx P."/>
            <person name="Boehm T."/>
            <person name="Wilson R.K."/>
            <person name="Brenner S."/>
            <person name="Warren W.C."/>
        </authorList>
    </citation>
    <scope>NUCLEOTIDE SEQUENCE [LARGE SCALE GENOMIC DNA]</scope>
</reference>
<dbReference type="InterPro" id="IPR004045">
    <property type="entry name" value="Glutathione_S-Trfase_N"/>
</dbReference>
<keyword evidence="11" id="KW-1185">Reference proteome</keyword>
<dbReference type="SFLD" id="SFLDG01153">
    <property type="entry name" value="Main.4:_Theta-like"/>
    <property type="match status" value="1"/>
</dbReference>
<dbReference type="InterPro" id="IPR040077">
    <property type="entry name" value="GST_C_Theta"/>
</dbReference>
<feature type="domain" description="GST N-terminal" evidence="8">
    <location>
        <begin position="1"/>
        <end position="81"/>
    </location>
</feature>
<dbReference type="InterPro" id="IPR040075">
    <property type="entry name" value="GST_N_Theta"/>
</dbReference>
<dbReference type="EC" id="2.5.1.18" evidence="4"/>
<dbReference type="PROSITE" id="PS50405">
    <property type="entry name" value="GST_CTER"/>
    <property type="match status" value="1"/>
</dbReference>
<reference evidence="11" key="2">
    <citation type="journal article" date="2007" name="PLoS Biol.">
        <title>Survey sequencing and comparative analysis of the elephant shark (Callorhinchus milii) genome.</title>
        <authorList>
            <person name="Venkatesh B."/>
            <person name="Kirkness E.F."/>
            <person name="Loh Y.H."/>
            <person name="Halpern A.L."/>
            <person name="Lee A.P."/>
            <person name="Johnson J."/>
            <person name="Dandona N."/>
            <person name="Viswanathan L.D."/>
            <person name="Tay A."/>
            <person name="Venter J.C."/>
            <person name="Strausberg R.L."/>
            <person name="Brenner S."/>
        </authorList>
    </citation>
    <scope>NUCLEOTIDE SEQUENCE [LARGE SCALE GENOMIC DNA]</scope>
</reference>
<dbReference type="InterPro" id="IPR040079">
    <property type="entry name" value="Glutathione_S-Trfase"/>
</dbReference>
<dbReference type="CDD" id="cd03050">
    <property type="entry name" value="GST_N_Theta"/>
    <property type="match status" value="1"/>
</dbReference>
<evidence type="ECO:0000256" key="6">
    <source>
        <dbReference type="ARBA" id="ARBA00022679"/>
    </source>
</evidence>
<dbReference type="InterPro" id="IPR010987">
    <property type="entry name" value="Glutathione-S-Trfase_C-like"/>
</dbReference>
<evidence type="ECO:0000256" key="1">
    <source>
        <dbReference type="ARBA" id="ARBA00004496"/>
    </source>
</evidence>
<evidence type="ECO:0000256" key="2">
    <source>
        <dbReference type="ARBA" id="ARBA00009899"/>
    </source>
</evidence>
<dbReference type="SUPFAM" id="SSF52833">
    <property type="entry name" value="Thioredoxin-like"/>
    <property type="match status" value="1"/>
</dbReference>
<dbReference type="Pfam" id="PF00043">
    <property type="entry name" value="GST_C"/>
    <property type="match status" value="1"/>
</dbReference>
<gene>
    <name evidence="10" type="primary">LOC103188028</name>
</gene>
<proteinExistence type="inferred from homology"/>
<evidence type="ECO:0000313" key="11">
    <source>
        <dbReference type="Proteomes" id="UP000314986"/>
    </source>
</evidence>
<keyword evidence="6" id="KW-0808">Transferase</keyword>
<sequence>MGLEMYLDLNSQPCRSVFLFAKKTRPFEFKHVSLFTGQQHSEEYAKINPKRQVPAIKDGDFTLSESVAILKYLARKYQTPDHWYPNDLQKRARVDEYLAWQHSTVRPHGSKVFMFKLLLPALTGEPIPEVKVQAALEDLRGSLKTFEEIYLQDKPYIAGDALTIADLVAIVELMQPALSGFDPFEGSVRLAAWRDRVKNEIGVELFNEAHAPLLQVKEMAISMPKNPATEAIKQNLLKRYN</sequence>
<dbReference type="PANTHER" id="PTHR43917">
    <property type="match status" value="1"/>
</dbReference>
<comment type="subcellular location">
    <subcellularLocation>
        <location evidence="1">Cytoplasm</location>
    </subcellularLocation>
</comment>
<organism evidence="10 11">
    <name type="scientific">Callorhinchus milii</name>
    <name type="common">Ghost shark</name>
    <dbReference type="NCBI Taxonomy" id="7868"/>
    <lineage>
        <taxon>Eukaryota</taxon>
        <taxon>Metazoa</taxon>
        <taxon>Chordata</taxon>
        <taxon>Craniata</taxon>
        <taxon>Vertebrata</taxon>
        <taxon>Chondrichthyes</taxon>
        <taxon>Holocephali</taxon>
        <taxon>Chimaeriformes</taxon>
        <taxon>Callorhinchidae</taxon>
        <taxon>Callorhinchus</taxon>
    </lineage>
</organism>
<dbReference type="PANTHER" id="PTHR43917:SF9">
    <property type="entry name" value="GLUTATHIONE S-TRANSFERASE THETA-1"/>
    <property type="match status" value="1"/>
</dbReference>
<dbReference type="SUPFAM" id="SSF47616">
    <property type="entry name" value="GST C-terminal domain-like"/>
    <property type="match status" value="1"/>
</dbReference>
<evidence type="ECO:0000256" key="3">
    <source>
        <dbReference type="ARBA" id="ARBA00011738"/>
    </source>
</evidence>
<dbReference type="CDD" id="cd03183">
    <property type="entry name" value="GST_C_Theta"/>
    <property type="match status" value="1"/>
</dbReference>
<feature type="domain" description="GST C-terminal" evidence="9">
    <location>
        <begin position="87"/>
        <end position="228"/>
    </location>
</feature>
<protein>
    <recommendedName>
        <fullName evidence="4">glutathione transferase</fullName>
        <ecNumber evidence="4">2.5.1.18</ecNumber>
    </recommendedName>
</protein>
<dbReference type="FunFam" id="3.40.30.10:FF:000176">
    <property type="entry name" value="Glutathione S-transferase theta-1"/>
    <property type="match status" value="1"/>
</dbReference>
<dbReference type="OMA" id="AKGAHKQ"/>
<dbReference type="GO" id="GO:0005737">
    <property type="term" value="C:cytoplasm"/>
    <property type="evidence" value="ECO:0007669"/>
    <property type="project" value="UniProtKB-SubCell"/>
</dbReference>
<dbReference type="GO" id="GO:0004364">
    <property type="term" value="F:glutathione transferase activity"/>
    <property type="evidence" value="ECO:0007669"/>
    <property type="project" value="UniProtKB-EC"/>
</dbReference>
<evidence type="ECO:0000256" key="5">
    <source>
        <dbReference type="ARBA" id="ARBA00022490"/>
    </source>
</evidence>
<name>A0A4W3IXI3_CALMI</name>
<dbReference type="Pfam" id="PF02798">
    <property type="entry name" value="GST_N"/>
    <property type="match status" value="1"/>
</dbReference>
<evidence type="ECO:0000259" key="9">
    <source>
        <dbReference type="PROSITE" id="PS50405"/>
    </source>
</evidence>
<evidence type="ECO:0000256" key="7">
    <source>
        <dbReference type="ARBA" id="ARBA00047960"/>
    </source>
</evidence>
<dbReference type="Ensembl" id="ENSCMIT00000035865.1">
    <property type="protein sequence ID" value="ENSCMIP00000035339.1"/>
    <property type="gene ID" value="ENSCMIG00000014957.1"/>
</dbReference>
<dbReference type="GeneTree" id="ENSGT00940000163205"/>
<dbReference type="InterPro" id="IPR036282">
    <property type="entry name" value="Glutathione-S-Trfase_C_sf"/>
</dbReference>
<comment type="similarity">
    <text evidence="2">Belongs to the GST superfamily. Theta family.</text>
</comment>
<dbReference type="InterPro" id="IPR051369">
    <property type="entry name" value="GST_Theta"/>
</dbReference>
<evidence type="ECO:0000256" key="4">
    <source>
        <dbReference type="ARBA" id="ARBA00012452"/>
    </source>
</evidence>
<dbReference type="Proteomes" id="UP000314986">
    <property type="component" value="Unassembled WGS sequence"/>
</dbReference>
<dbReference type="InterPro" id="IPR004046">
    <property type="entry name" value="GST_C"/>
</dbReference>
<dbReference type="GO" id="GO:0006749">
    <property type="term" value="P:glutathione metabolic process"/>
    <property type="evidence" value="ECO:0007669"/>
    <property type="project" value="TreeGrafter"/>
</dbReference>
<dbReference type="SFLD" id="SFLDG00358">
    <property type="entry name" value="Main_(cytGST)"/>
    <property type="match status" value="1"/>
</dbReference>
<reference evidence="10" key="4">
    <citation type="submission" date="2025-08" db="UniProtKB">
        <authorList>
            <consortium name="Ensembl"/>
        </authorList>
    </citation>
    <scope>IDENTIFICATION</scope>
</reference>
<dbReference type="STRING" id="7868.ENSCMIP00000035339"/>
<dbReference type="FunFam" id="1.20.1050.10:FF:000008">
    <property type="entry name" value="Glutathione S-transferase theta-1"/>
    <property type="match status" value="1"/>
</dbReference>
<reference evidence="10" key="5">
    <citation type="submission" date="2025-09" db="UniProtKB">
        <authorList>
            <consortium name="Ensembl"/>
        </authorList>
    </citation>
    <scope>IDENTIFICATION</scope>
</reference>
<dbReference type="InParanoid" id="A0A4W3IXI3"/>